<gene>
    <name evidence="1" type="ORF">N3K66_005178</name>
</gene>
<accession>A0ACC0V574</accession>
<comment type="caution">
    <text evidence="1">The sequence shown here is derived from an EMBL/GenBank/DDBJ whole genome shotgun (WGS) entry which is preliminary data.</text>
</comment>
<organism evidence="1 2">
    <name type="scientific">Trichothecium roseum</name>
    <dbReference type="NCBI Taxonomy" id="47278"/>
    <lineage>
        <taxon>Eukaryota</taxon>
        <taxon>Fungi</taxon>
        <taxon>Dikarya</taxon>
        <taxon>Ascomycota</taxon>
        <taxon>Pezizomycotina</taxon>
        <taxon>Sordariomycetes</taxon>
        <taxon>Hypocreomycetidae</taxon>
        <taxon>Hypocreales</taxon>
        <taxon>Hypocreales incertae sedis</taxon>
        <taxon>Trichothecium</taxon>
    </lineage>
</organism>
<keyword evidence="2" id="KW-1185">Reference proteome</keyword>
<reference evidence="1" key="1">
    <citation type="submission" date="2022-10" db="EMBL/GenBank/DDBJ databases">
        <title>Complete Genome of Trichothecium roseum strain YXFP-22015, a Plant Pathogen Isolated from Citrus.</title>
        <authorList>
            <person name="Wang Y."/>
            <person name="Zhu L."/>
        </authorList>
    </citation>
    <scope>NUCLEOTIDE SEQUENCE</scope>
    <source>
        <strain evidence="1">YXFP-22015</strain>
    </source>
</reference>
<name>A0ACC0V574_9HYPO</name>
<protein>
    <submittedName>
        <fullName evidence="1">Uncharacterized protein</fullName>
    </submittedName>
</protein>
<sequence length="519" mass="57492">MASTLVASPHLANLGGSTLVLDLNIANHAVGLGLALFLGALFLIRFMVSRTAKLTEWPLINPAESFEIVDRKRRQHFVRNSAALMGRGEAENAGEPFRLMTDAGELVVLPPSMADEVRNNPNLSFTSATAQDFHAHIPGFEPFASNTSADELTQNVSRKQLTKQLKWREFAPNPEILDIVARVSSRVFLGDEVCRNPDWIEITKSYTVNSFLAAESLRQFPPWLRNIVHWFHPQCRLIRAQLARARDIIRPVIEDRQRIRKNSATAAAAAAASGDTKGGHEFNDAIEWYEQESRGRPYDPTVTQLLLSMAAIHTTTDLVVAALLRLAERPKLVKELRREITAALGSDGWTKTALFNMKLLDSVLKETLRLKPINMVSMKRNATADVHLSNGQVIPKGTRIVVSTSGRLSPEEYHDPLSFDGARFLAWRSGPKDNASHLVATGATHLGFGHGRHACPGRFFAANESKVLMCHLLLKYDWAIAPGAPTESVSSGFRLASNPAARVMVKRRLRVELDVDKVE</sequence>
<evidence type="ECO:0000313" key="2">
    <source>
        <dbReference type="Proteomes" id="UP001163324"/>
    </source>
</evidence>
<dbReference type="Proteomes" id="UP001163324">
    <property type="component" value="Chromosome 4"/>
</dbReference>
<evidence type="ECO:0000313" key="1">
    <source>
        <dbReference type="EMBL" id="KAI9900916.1"/>
    </source>
</evidence>
<dbReference type="EMBL" id="CM047943">
    <property type="protein sequence ID" value="KAI9900916.1"/>
    <property type="molecule type" value="Genomic_DNA"/>
</dbReference>
<proteinExistence type="predicted"/>